<keyword evidence="4" id="KW-0813">Transport</keyword>
<dbReference type="PANTHER" id="PTHR43823">
    <property type="entry name" value="SPORULATION PROTEIN YKVU"/>
    <property type="match status" value="1"/>
</dbReference>
<dbReference type="PANTHER" id="PTHR43823:SF3">
    <property type="entry name" value="MULTIDRUG EXPORT PROTEIN MEPA"/>
    <property type="match status" value="1"/>
</dbReference>
<keyword evidence="5" id="KW-1003">Cell membrane</keyword>
<evidence type="ECO:0000256" key="10">
    <source>
        <dbReference type="SAM" id="Phobius"/>
    </source>
</evidence>
<protein>
    <recommendedName>
        <fullName evidence="3">Multidrug export protein MepA</fullName>
    </recommendedName>
</protein>
<evidence type="ECO:0000256" key="8">
    <source>
        <dbReference type="ARBA" id="ARBA00023136"/>
    </source>
</evidence>
<dbReference type="Proteomes" id="UP000602260">
    <property type="component" value="Unassembled WGS sequence"/>
</dbReference>
<feature type="transmembrane region" description="Helical" evidence="10">
    <location>
        <begin position="90"/>
        <end position="113"/>
    </location>
</feature>
<dbReference type="GO" id="GO:0042910">
    <property type="term" value="F:xenobiotic transmembrane transporter activity"/>
    <property type="evidence" value="ECO:0007669"/>
    <property type="project" value="InterPro"/>
</dbReference>
<dbReference type="Pfam" id="PF01554">
    <property type="entry name" value="MatE"/>
    <property type="match status" value="2"/>
</dbReference>
<feature type="transmembrane region" description="Helical" evidence="10">
    <location>
        <begin position="46"/>
        <end position="69"/>
    </location>
</feature>
<dbReference type="GO" id="GO:0015297">
    <property type="term" value="F:antiporter activity"/>
    <property type="evidence" value="ECO:0007669"/>
    <property type="project" value="InterPro"/>
</dbReference>
<sequence length="443" mass="47498">MRVQLSDHFTYPRLLRFTLPSITMMIFTSIYGVVDGLFVSNFVGKTAFAAVNFIMPLLMGMGALGFMVGSGGSALVSRTLGEGDRDKAEGIFSMLVYVTLAAGVALTLLGQLFLRPIAAALGAEGEMLENCVLYGRILLLSTGPFMLQNVFQSFFVVAERPHLGLTVTVAAGLTNMTLDLLFVGVLGFGLPGAAAATVLSECLGGLAPMFYFFSRNTSLLHLGPTRLDGLALFQTCTNGASELMTNLSMSLVNMLYNLQLMRLAGENGVAAYGVIMYVNFIFVSIFLGYSMGCAPVIGFHFGAAHRDELHNLFRKSLTLVALTGCALTLIAAGLAATLSRLFVGYDPELFTLTRHGLRLYSLSFLLVGFNIFGSAFFTALGNGAVSACISFLRTLLFQVAAVLLLPLVLRVDGIWLAIVVAETLALLVTVLFFLGKRNTYGYA</sequence>
<evidence type="ECO:0000256" key="3">
    <source>
        <dbReference type="ARBA" id="ARBA00022106"/>
    </source>
</evidence>
<reference evidence="11" key="1">
    <citation type="submission" date="2020-08" db="EMBL/GenBank/DDBJ databases">
        <title>Genome public.</title>
        <authorList>
            <person name="Liu C."/>
            <person name="Sun Q."/>
        </authorList>
    </citation>
    <scope>NUCLEOTIDE SEQUENCE</scope>
    <source>
        <strain evidence="11">BX5</strain>
    </source>
</reference>
<dbReference type="RefSeq" id="WP_186877869.1">
    <property type="nucleotide sequence ID" value="NZ_JACOPN010000002.1"/>
</dbReference>
<evidence type="ECO:0000256" key="5">
    <source>
        <dbReference type="ARBA" id="ARBA00022475"/>
    </source>
</evidence>
<dbReference type="AlphaFoldDB" id="A0A8J6J3G1"/>
<keyword evidence="9" id="KW-0046">Antibiotic resistance</keyword>
<dbReference type="InterPro" id="IPR048279">
    <property type="entry name" value="MdtK-like"/>
</dbReference>
<evidence type="ECO:0000256" key="6">
    <source>
        <dbReference type="ARBA" id="ARBA00022692"/>
    </source>
</evidence>
<feature type="transmembrane region" description="Helical" evidence="10">
    <location>
        <begin position="414"/>
        <end position="434"/>
    </location>
</feature>
<evidence type="ECO:0000256" key="9">
    <source>
        <dbReference type="ARBA" id="ARBA00023251"/>
    </source>
</evidence>
<accession>A0A8J6J3G1</accession>
<proteinExistence type="inferred from homology"/>
<keyword evidence="12" id="KW-1185">Reference proteome</keyword>
<comment type="subcellular location">
    <subcellularLocation>
        <location evidence="1">Cell membrane</location>
        <topology evidence="1">Multi-pass membrane protein</topology>
    </subcellularLocation>
</comment>
<comment type="similarity">
    <text evidence="2">Belongs to the multi antimicrobial extrusion (MATE) (TC 2.A.66.1) family. MepA subfamily.</text>
</comment>
<keyword evidence="8 10" id="KW-0472">Membrane</keyword>
<keyword evidence="7 10" id="KW-1133">Transmembrane helix</keyword>
<dbReference type="EMBL" id="JACOPN010000002">
    <property type="protein sequence ID" value="MBC5716422.1"/>
    <property type="molecule type" value="Genomic_DNA"/>
</dbReference>
<evidence type="ECO:0000256" key="7">
    <source>
        <dbReference type="ARBA" id="ARBA00022989"/>
    </source>
</evidence>
<feature type="transmembrane region" description="Helical" evidence="10">
    <location>
        <begin position="317"/>
        <end position="338"/>
    </location>
</feature>
<dbReference type="CDD" id="cd13143">
    <property type="entry name" value="MATE_MepA_like"/>
    <property type="match status" value="1"/>
</dbReference>
<name>A0A8J6J3G1_9FIRM</name>
<feature type="transmembrane region" description="Helical" evidence="10">
    <location>
        <begin position="14"/>
        <end position="34"/>
    </location>
</feature>
<dbReference type="InterPro" id="IPR045070">
    <property type="entry name" value="MATE_MepA-like"/>
</dbReference>
<feature type="transmembrane region" description="Helical" evidence="10">
    <location>
        <begin position="269"/>
        <end position="297"/>
    </location>
</feature>
<evidence type="ECO:0000313" key="11">
    <source>
        <dbReference type="EMBL" id="MBC5716422.1"/>
    </source>
</evidence>
<dbReference type="GO" id="GO:0046677">
    <property type="term" value="P:response to antibiotic"/>
    <property type="evidence" value="ECO:0007669"/>
    <property type="project" value="UniProtKB-KW"/>
</dbReference>
<feature type="transmembrane region" description="Helical" evidence="10">
    <location>
        <begin position="384"/>
        <end position="407"/>
    </location>
</feature>
<evidence type="ECO:0000313" key="12">
    <source>
        <dbReference type="Proteomes" id="UP000602260"/>
    </source>
</evidence>
<evidence type="ECO:0000256" key="1">
    <source>
        <dbReference type="ARBA" id="ARBA00004651"/>
    </source>
</evidence>
<dbReference type="PIRSF" id="PIRSF006603">
    <property type="entry name" value="DinF"/>
    <property type="match status" value="1"/>
</dbReference>
<dbReference type="InterPro" id="IPR051327">
    <property type="entry name" value="MATE_MepA_subfamily"/>
</dbReference>
<feature type="transmembrane region" description="Helical" evidence="10">
    <location>
        <begin position="359"/>
        <end position="378"/>
    </location>
</feature>
<organism evidence="11 12">
    <name type="scientific">Flintibacter faecis</name>
    <dbReference type="NCBI Taxonomy" id="2763047"/>
    <lineage>
        <taxon>Bacteria</taxon>
        <taxon>Bacillati</taxon>
        <taxon>Bacillota</taxon>
        <taxon>Clostridia</taxon>
        <taxon>Eubacteriales</taxon>
        <taxon>Flintibacter</taxon>
    </lineage>
</organism>
<gene>
    <name evidence="11" type="ORF">H8S55_03635</name>
</gene>
<keyword evidence="6 10" id="KW-0812">Transmembrane</keyword>
<evidence type="ECO:0000256" key="4">
    <source>
        <dbReference type="ARBA" id="ARBA00022448"/>
    </source>
</evidence>
<evidence type="ECO:0000256" key="2">
    <source>
        <dbReference type="ARBA" id="ARBA00008417"/>
    </source>
</evidence>
<dbReference type="InterPro" id="IPR002528">
    <property type="entry name" value="MATE_fam"/>
</dbReference>
<comment type="caution">
    <text evidence="11">The sequence shown here is derived from an EMBL/GenBank/DDBJ whole genome shotgun (WGS) entry which is preliminary data.</text>
</comment>
<dbReference type="GO" id="GO:0005886">
    <property type="term" value="C:plasma membrane"/>
    <property type="evidence" value="ECO:0007669"/>
    <property type="project" value="UniProtKB-SubCell"/>
</dbReference>